<feature type="compositionally biased region" description="Polar residues" evidence="1">
    <location>
        <begin position="58"/>
        <end position="76"/>
    </location>
</feature>
<sequence>MRNLFISAGLVCAAATLATGAALAQQQPMVSDGGDYRPMAVSMSERPEVAQGARDAARTSNGAGTESIGSSTSLPLTSGVGADLAARGALESARASNGAGSEVIGGSTSPMPLRGAGG</sequence>
<evidence type="ECO:0000256" key="1">
    <source>
        <dbReference type="SAM" id="MobiDB-lite"/>
    </source>
</evidence>
<dbReference type="RefSeq" id="WP_286662165.1">
    <property type="nucleotide sequence ID" value="NZ_JASZYV010000005.1"/>
</dbReference>
<feature type="signal peptide" evidence="2">
    <location>
        <begin position="1"/>
        <end position="24"/>
    </location>
</feature>
<gene>
    <name evidence="3" type="ORF">QTH91_21390</name>
</gene>
<protein>
    <recommendedName>
        <fullName evidence="5">DUF4148 domain-containing protein</fullName>
    </recommendedName>
</protein>
<name>A0ABT7NGV2_9BURK</name>
<feature type="region of interest" description="Disordered" evidence="1">
    <location>
        <begin position="91"/>
        <end position="118"/>
    </location>
</feature>
<dbReference type="EMBL" id="JASZYV010000005">
    <property type="protein sequence ID" value="MDM0047060.1"/>
    <property type="molecule type" value="Genomic_DNA"/>
</dbReference>
<accession>A0ABT7NGV2</accession>
<feature type="region of interest" description="Disordered" evidence="1">
    <location>
        <begin position="34"/>
        <end position="77"/>
    </location>
</feature>
<reference evidence="3" key="1">
    <citation type="submission" date="2023-06" db="EMBL/GenBank/DDBJ databases">
        <authorList>
            <person name="Jiang Y."/>
            <person name="Liu Q."/>
        </authorList>
    </citation>
    <scope>NUCLEOTIDE SEQUENCE</scope>
    <source>
        <strain evidence="3">CGMCC 1.12089</strain>
    </source>
</reference>
<evidence type="ECO:0000313" key="4">
    <source>
        <dbReference type="Proteomes" id="UP001174908"/>
    </source>
</evidence>
<comment type="caution">
    <text evidence="3">The sequence shown here is derived from an EMBL/GenBank/DDBJ whole genome shotgun (WGS) entry which is preliminary data.</text>
</comment>
<evidence type="ECO:0000313" key="3">
    <source>
        <dbReference type="EMBL" id="MDM0047060.1"/>
    </source>
</evidence>
<proteinExistence type="predicted"/>
<evidence type="ECO:0000256" key="2">
    <source>
        <dbReference type="SAM" id="SignalP"/>
    </source>
</evidence>
<dbReference type="Proteomes" id="UP001174908">
    <property type="component" value="Unassembled WGS sequence"/>
</dbReference>
<keyword evidence="2" id="KW-0732">Signal</keyword>
<feature type="chain" id="PRO_5045722958" description="DUF4148 domain-containing protein" evidence="2">
    <location>
        <begin position="25"/>
        <end position="118"/>
    </location>
</feature>
<keyword evidence="4" id="KW-1185">Reference proteome</keyword>
<evidence type="ECO:0008006" key="5">
    <source>
        <dbReference type="Google" id="ProtNLM"/>
    </source>
</evidence>
<organism evidence="3 4">
    <name type="scientific">Variovorax dokdonensis</name>
    <dbReference type="NCBI Taxonomy" id="344883"/>
    <lineage>
        <taxon>Bacteria</taxon>
        <taxon>Pseudomonadati</taxon>
        <taxon>Pseudomonadota</taxon>
        <taxon>Betaproteobacteria</taxon>
        <taxon>Burkholderiales</taxon>
        <taxon>Comamonadaceae</taxon>
        <taxon>Variovorax</taxon>
    </lineage>
</organism>